<dbReference type="Gene3D" id="3.40.710.10">
    <property type="entry name" value="DD-peptidase/beta-lactamase superfamily"/>
    <property type="match status" value="1"/>
</dbReference>
<name>Q118P7_TRIEI</name>
<dbReference type="InterPro" id="IPR001466">
    <property type="entry name" value="Beta-lactam-related"/>
</dbReference>
<feature type="domain" description="Beta-lactamase-related" evidence="1">
    <location>
        <begin position="55"/>
        <end position="401"/>
    </location>
</feature>
<gene>
    <name evidence="2" type="ordered locus">Tery_0582</name>
</gene>
<dbReference type="InterPro" id="IPR050789">
    <property type="entry name" value="Diverse_Enzym_Activities"/>
</dbReference>
<evidence type="ECO:0000313" key="2">
    <source>
        <dbReference type="EMBL" id="ABG50027.1"/>
    </source>
</evidence>
<reference evidence="2" key="1">
    <citation type="submission" date="2006-06" db="EMBL/GenBank/DDBJ databases">
        <title>Complete sequence of Trichodesmium erythraeum IMS101.</title>
        <authorList>
            <consortium name="US DOE Joint Genome Institute"/>
            <person name="Copeland A."/>
            <person name="Lucas S."/>
            <person name="Lapidus A."/>
            <person name="Barry K."/>
            <person name="Detter J.C."/>
            <person name="Glavina del Rio T."/>
            <person name="Hammon N."/>
            <person name="Israni S."/>
            <person name="Dalin E."/>
            <person name="Tice H."/>
            <person name="Pitluck S."/>
            <person name="Kiss H."/>
            <person name="Munk A.C."/>
            <person name="Brettin T."/>
            <person name="Bruce D."/>
            <person name="Han C."/>
            <person name="Tapia R."/>
            <person name="Gilna P."/>
            <person name="Schmutz J."/>
            <person name="Larimer F."/>
            <person name="Land M."/>
            <person name="Hauser L."/>
            <person name="Kyrpides N."/>
            <person name="Kim E."/>
            <person name="Richardson P."/>
        </authorList>
    </citation>
    <scope>NUCLEOTIDE SEQUENCE [LARGE SCALE GENOMIC DNA]</scope>
    <source>
        <strain evidence="2">IMS101</strain>
    </source>
</reference>
<dbReference type="AlphaFoldDB" id="Q118P7"/>
<dbReference type="HOGENOM" id="CLU_020027_11_2_3"/>
<evidence type="ECO:0000259" key="1">
    <source>
        <dbReference type="Pfam" id="PF00144"/>
    </source>
</evidence>
<dbReference type="OrthoDB" id="446699at2"/>
<dbReference type="InterPro" id="IPR012338">
    <property type="entry name" value="Beta-lactam/transpept-like"/>
</dbReference>
<dbReference type="SUPFAM" id="SSF56601">
    <property type="entry name" value="beta-lactamase/transpeptidase-like"/>
    <property type="match status" value="1"/>
</dbReference>
<dbReference type="Pfam" id="PF00144">
    <property type="entry name" value="Beta-lactamase"/>
    <property type="match status" value="1"/>
</dbReference>
<accession>Q118P7</accession>
<dbReference type="STRING" id="203124.Tery_0582"/>
<dbReference type="PANTHER" id="PTHR43283:SF3">
    <property type="entry name" value="BETA-LACTAMASE FAMILY PROTEIN (AFU_ORTHOLOGUE AFUA_5G07500)"/>
    <property type="match status" value="1"/>
</dbReference>
<sequence length="431" mass="47867">MILTQKPLLKTIIFAFVYLSLIPFAKALPVAKTPEEIGLSSSKLEAITEELELLVNTRQIAGGVLTVIRNGKVGYRKTVGFRNLETEELIQVNDIFRIASMTKIITGFAAYLLKQDNLIDFNDPVSKYIESYGSLKVLIPGKSGEASDFTTVTAKNQITIQHLLNHTSGLKAGISNSISGNSATIGEAMEKLVNIPLQFEPGSAFLYSNLNSDLLGYLIEVVSEQTLAEFFEARIFQPLEMKDTSFFVREEKLDRLTTVYTPKNNNLKPLVNNADVFKQTYFSGGGGLYSTINDYSRFLQMLLSQGQLISKDGQTVIQVADAKTVEEFLSIKPEDLEINPFFQQLLGGASYRFTNGMAVKSAPSETVASIGAFKWFGAYSTYYFVDPKKELIGILMTQIPFAPFLLQTNLINKFESLIYNSLCNNCQDVEP</sequence>
<dbReference type="MEROPS" id="S12.950"/>
<proteinExistence type="predicted"/>
<dbReference type="PANTHER" id="PTHR43283">
    <property type="entry name" value="BETA-LACTAMASE-RELATED"/>
    <property type="match status" value="1"/>
</dbReference>
<protein>
    <submittedName>
        <fullName evidence="2">Beta-lactamase</fullName>
    </submittedName>
</protein>
<organism evidence="2">
    <name type="scientific">Trichodesmium erythraeum (strain IMS101)</name>
    <dbReference type="NCBI Taxonomy" id="203124"/>
    <lineage>
        <taxon>Bacteria</taxon>
        <taxon>Bacillati</taxon>
        <taxon>Cyanobacteriota</taxon>
        <taxon>Cyanophyceae</taxon>
        <taxon>Oscillatoriophycideae</taxon>
        <taxon>Oscillatoriales</taxon>
        <taxon>Microcoleaceae</taxon>
        <taxon>Trichodesmium</taxon>
    </lineage>
</organism>
<dbReference type="eggNOG" id="COG1680">
    <property type="taxonomic scope" value="Bacteria"/>
</dbReference>
<dbReference type="EMBL" id="CP000393">
    <property type="protein sequence ID" value="ABG50027.1"/>
    <property type="molecule type" value="Genomic_DNA"/>
</dbReference>
<dbReference type="RefSeq" id="WP_011610421.1">
    <property type="nucleotide sequence ID" value="NC_008312.1"/>
</dbReference>
<dbReference type="KEGG" id="ter:Tery_0582"/>